<sequence>MALLGLILFNIINGIAVLVLISIGLAVIYGMMRIINLAHGEFLMLGAYATVLSTNAGVNLWVSILIVSPIVVGLFGLLVERCIIRFLYGRLIDTMLATWGLSLFMIGGITTLFGTTVEGVSAPLGAFNIGPYHASLYSVFSIAVAAAMLGGVWSVLRFTKFGLIVRATMQNPPMAAALGVAPNRIYMLTFALGAALTGLAGGVLAPVAGVAPGMGAAYIAKAFITVIGGGAAIVTGSGLASALFGTIDQIVTFQTTPVIGQVALLIAAIIMIRILPQGITGRFFRRSL</sequence>
<accession>A0A8G2CK58</accession>
<feature type="transmembrane region" description="Helical" evidence="9">
    <location>
        <begin position="58"/>
        <end position="79"/>
    </location>
</feature>
<proteinExistence type="inferred from homology"/>
<feature type="transmembrane region" description="Helical" evidence="9">
    <location>
        <begin position="187"/>
        <end position="211"/>
    </location>
</feature>
<feature type="transmembrane region" description="Helical" evidence="9">
    <location>
        <begin position="258"/>
        <end position="276"/>
    </location>
</feature>
<evidence type="ECO:0000313" key="10">
    <source>
        <dbReference type="EMBL" id="SIQ69692.1"/>
    </source>
</evidence>
<evidence type="ECO:0000313" key="11">
    <source>
        <dbReference type="Proteomes" id="UP000186308"/>
    </source>
</evidence>
<protein>
    <submittedName>
        <fullName evidence="10">Amino acid/amide ABC transporter membrane protein 1, HAAT family</fullName>
    </submittedName>
</protein>
<dbReference type="OrthoDB" id="9807115at2"/>
<keyword evidence="4 9" id="KW-0812">Transmembrane</keyword>
<evidence type="ECO:0000256" key="2">
    <source>
        <dbReference type="ARBA" id="ARBA00022448"/>
    </source>
</evidence>
<reference evidence="10 11" key="1">
    <citation type="submission" date="2017-01" db="EMBL/GenBank/DDBJ databases">
        <authorList>
            <person name="Varghese N."/>
            <person name="Submissions S."/>
        </authorList>
    </citation>
    <scope>NUCLEOTIDE SEQUENCE [LARGE SCALE GENOMIC DNA]</scope>
    <source>
        <strain evidence="10 11">ATCC 35905</strain>
    </source>
</reference>
<dbReference type="EMBL" id="FTNE01000008">
    <property type="protein sequence ID" value="SIQ69692.1"/>
    <property type="molecule type" value="Genomic_DNA"/>
</dbReference>
<dbReference type="Proteomes" id="UP000186308">
    <property type="component" value="Unassembled WGS sequence"/>
</dbReference>
<feature type="transmembrane region" description="Helical" evidence="9">
    <location>
        <begin position="223"/>
        <end position="246"/>
    </location>
</feature>
<comment type="caution">
    <text evidence="10">The sequence shown here is derived from an EMBL/GenBank/DDBJ whole genome shotgun (WGS) entry which is preliminary data.</text>
</comment>
<evidence type="ECO:0000256" key="8">
    <source>
        <dbReference type="ARBA" id="ARBA00037998"/>
    </source>
</evidence>
<keyword evidence="2" id="KW-0813">Transport</keyword>
<feature type="transmembrane region" description="Helical" evidence="9">
    <location>
        <begin position="91"/>
        <end position="114"/>
    </location>
</feature>
<feature type="transmembrane region" description="Helical" evidence="9">
    <location>
        <begin position="134"/>
        <end position="156"/>
    </location>
</feature>
<dbReference type="PANTHER" id="PTHR11795:SF447">
    <property type="entry name" value="ABC TRANSPORTER PERMEASE PROTEIN"/>
    <property type="match status" value="1"/>
</dbReference>
<evidence type="ECO:0000256" key="4">
    <source>
        <dbReference type="ARBA" id="ARBA00022692"/>
    </source>
</evidence>
<comment type="subcellular location">
    <subcellularLocation>
        <location evidence="1">Cell membrane</location>
        <topology evidence="1">Multi-pass membrane protein</topology>
    </subcellularLocation>
</comment>
<evidence type="ECO:0000256" key="3">
    <source>
        <dbReference type="ARBA" id="ARBA00022475"/>
    </source>
</evidence>
<comment type="similarity">
    <text evidence="8">Belongs to the binding-protein-dependent transport system permease family. LivHM subfamily.</text>
</comment>
<dbReference type="InterPro" id="IPR052157">
    <property type="entry name" value="BCAA_transport_permease"/>
</dbReference>
<dbReference type="Pfam" id="PF02653">
    <property type="entry name" value="BPD_transp_2"/>
    <property type="match status" value="1"/>
</dbReference>
<dbReference type="GO" id="GO:0022857">
    <property type="term" value="F:transmembrane transporter activity"/>
    <property type="evidence" value="ECO:0007669"/>
    <property type="project" value="InterPro"/>
</dbReference>
<dbReference type="CDD" id="cd06582">
    <property type="entry name" value="TM_PBP1_LivH_like"/>
    <property type="match status" value="1"/>
</dbReference>
<keyword evidence="7 9" id="KW-0472">Membrane</keyword>
<evidence type="ECO:0000256" key="7">
    <source>
        <dbReference type="ARBA" id="ARBA00023136"/>
    </source>
</evidence>
<evidence type="ECO:0000256" key="6">
    <source>
        <dbReference type="ARBA" id="ARBA00022989"/>
    </source>
</evidence>
<keyword evidence="6 9" id="KW-1133">Transmembrane helix</keyword>
<keyword evidence="5" id="KW-0029">Amino-acid transport</keyword>
<dbReference type="AlphaFoldDB" id="A0A8G2CK58"/>
<dbReference type="RefSeq" id="WP_029310691.1">
    <property type="nucleotide sequence ID" value="NZ_FTNE01000008.1"/>
</dbReference>
<feature type="transmembrane region" description="Helical" evidence="9">
    <location>
        <begin position="6"/>
        <end position="27"/>
    </location>
</feature>
<gene>
    <name evidence="10" type="ORF">SAMN05421828_10830</name>
</gene>
<dbReference type="GO" id="GO:0006865">
    <property type="term" value="P:amino acid transport"/>
    <property type="evidence" value="ECO:0007669"/>
    <property type="project" value="UniProtKB-KW"/>
</dbReference>
<keyword evidence="3" id="KW-1003">Cell membrane</keyword>
<evidence type="ECO:0000256" key="9">
    <source>
        <dbReference type="SAM" id="Phobius"/>
    </source>
</evidence>
<keyword evidence="11" id="KW-1185">Reference proteome</keyword>
<name>A0A8G2CK58_ACIRU</name>
<dbReference type="PANTHER" id="PTHR11795">
    <property type="entry name" value="BRANCHED-CHAIN AMINO ACID TRANSPORT SYSTEM PERMEASE PROTEIN LIVH"/>
    <property type="match status" value="1"/>
</dbReference>
<dbReference type="GO" id="GO:0005886">
    <property type="term" value="C:plasma membrane"/>
    <property type="evidence" value="ECO:0007669"/>
    <property type="project" value="UniProtKB-SubCell"/>
</dbReference>
<evidence type="ECO:0000256" key="5">
    <source>
        <dbReference type="ARBA" id="ARBA00022970"/>
    </source>
</evidence>
<dbReference type="InterPro" id="IPR001851">
    <property type="entry name" value="ABC_transp_permease"/>
</dbReference>
<organism evidence="10 11">
    <name type="scientific">Acidiphilium rubrum</name>
    <dbReference type="NCBI Taxonomy" id="526"/>
    <lineage>
        <taxon>Bacteria</taxon>
        <taxon>Pseudomonadati</taxon>
        <taxon>Pseudomonadota</taxon>
        <taxon>Alphaproteobacteria</taxon>
        <taxon>Acetobacterales</taxon>
        <taxon>Acidocellaceae</taxon>
        <taxon>Acidiphilium</taxon>
    </lineage>
</organism>
<evidence type="ECO:0000256" key="1">
    <source>
        <dbReference type="ARBA" id="ARBA00004651"/>
    </source>
</evidence>